<dbReference type="InterPro" id="IPR027383">
    <property type="entry name" value="Znf_put"/>
</dbReference>
<dbReference type="AlphaFoldDB" id="A0AAU7DYD2"/>
<evidence type="ECO:0000313" key="4">
    <source>
        <dbReference type="EMBL" id="XBH22290.1"/>
    </source>
</evidence>
<reference evidence="4" key="1">
    <citation type="submission" date="2024-02" db="EMBL/GenBank/DDBJ databases">
        <title>Tomenella chthoni gen. nov. sp. nov., a member of the family Jonesiaceae isolated from bat guano.</title>
        <authorList>
            <person name="Miller S.L."/>
            <person name="King J."/>
            <person name="Sankaranarayanan K."/>
            <person name="Lawson P.A."/>
        </authorList>
    </citation>
    <scope>NUCLEOTIDE SEQUENCE</scope>
    <source>
        <strain evidence="4">BS-20</strain>
    </source>
</reference>
<evidence type="ECO:0000256" key="2">
    <source>
        <dbReference type="ARBA" id="ARBA00023163"/>
    </source>
</evidence>
<evidence type="ECO:0000256" key="1">
    <source>
        <dbReference type="ARBA" id="ARBA00023015"/>
    </source>
</evidence>
<evidence type="ECO:0000259" key="3">
    <source>
        <dbReference type="Pfam" id="PF13490"/>
    </source>
</evidence>
<protein>
    <submittedName>
        <fullName evidence="4">Zf-HC2 domain-containing protein</fullName>
    </submittedName>
</protein>
<proteinExistence type="predicted"/>
<keyword evidence="2" id="KW-0804">Transcription</keyword>
<name>A0AAU7DYD2_9MICO</name>
<dbReference type="InterPro" id="IPR041916">
    <property type="entry name" value="Anti_sigma_zinc_sf"/>
</dbReference>
<feature type="domain" description="Putative zinc-finger" evidence="3">
    <location>
        <begin position="8"/>
        <end position="35"/>
    </location>
</feature>
<sequence>MTPHLGEQASALVDNQLSGAEQERAFMHLAQCASCVEEVTAIRQARALLHRASQVPAPRLELMESLIRLEVSGPPAQFASPIPALDANPFLVPQSVTASGYRGDISGPQGLARHWPKYVAGLTVSALCASMYVLGGRPTVTPRLTALATQEHLSRTLTTHDFAPVSEVAQRGRSGMINAIDWPKLESWLAAHKYAVPQNLPASVTVERVGFSTANPGVLEMVFGTDVGQVMLTETYGQLDLSAVSALPPIEHESGNIYVISQSPAHLIWQSGENVVELSSTASVSQIGQMTEQFAVSNSDQGLTDRMVRGLTQITGVQP</sequence>
<accession>A0AAU7DYD2</accession>
<dbReference type="EMBL" id="CP146203">
    <property type="protein sequence ID" value="XBH22290.1"/>
    <property type="molecule type" value="Genomic_DNA"/>
</dbReference>
<dbReference type="Gene3D" id="1.10.10.1320">
    <property type="entry name" value="Anti-sigma factor, zinc-finger domain"/>
    <property type="match status" value="1"/>
</dbReference>
<gene>
    <name evidence="4" type="ORF">V5R04_03410</name>
</gene>
<organism evidence="4">
    <name type="scientific">Jonesiaceae bacterium BS-20</name>
    <dbReference type="NCBI Taxonomy" id="3120821"/>
    <lineage>
        <taxon>Bacteria</taxon>
        <taxon>Bacillati</taxon>
        <taxon>Actinomycetota</taxon>
        <taxon>Actinomycetes</taxon>
        <taxon>Micrococcales</taxon>
        <taxon>Jonesiaceae</taxon>
    </lineage>
</organism>
<dbReference type="Pfam" id="PF13490">
    <property type="entry name" value="zf-HC2"/>
    <property type="match status" value="1"/>
</dbReference>
<keyword evidence="1" id="KW-0805">Transcription regulation</keyword>